<keyword evidence="4" id="KW-1185">Reference proteome</keyword>
<organism evidence="3 4">
    <name type="scientific">Mastigocoleus testarum BC008</name>
    <dbReference type="NCBI Taxonomy" id="371196"/>
    <lineage>
        <taxon>Bacteria</taxon>
        <taxon>Bacillati</taxon>
        <taxon>Cyanobacteriota</taxon>
        <taxon>Cyanophyceae</taxon>
        <taxon>Nostocales</taxon>
        <taxon>Hapalosiphonaceae</taxon>
        <taxon>Mastigocoleus</taxon>
    </lineage>
</organism>
<evidence type="ECO:0000259" key="2">
    <source>
        <dbReference type="Pfam" id="PF01266"/>
    </source>
</evidence>
<name>A0A0V8A0H6_9CYAN</name>
<dbReference type="InterPro" id="IPR006076">
    <property type="entry name" value="FAD-dep_OxRdtase"/>
</dbReference>
<dbReference type="InterPro" id="IPR036188">
    <property type="entry name" value="FAD/NAD-bd_sf"/>
</dbReference>
<keyword evidence="1" id="KW-0560">Oxidoreductase</keyword>
<dbReference type="PANTHER" id="PTHR13847:SF287">
    <property type="entry name" value="FAD-DEPENDENT OXIDOREDUCTASE DOMAIN-CONTAINING PROTEIN 1"/>
    <property type="match status" value="1"/>
</dbReference>
<feature type="domain" description="FAD dependent oxidoreductase" evidence="2">
    <location>
        <begin position="5"/>
        <end position="375"/>
    </location>
</feature>
<dbReference type="RefSeq" id="WP_027842767.1">
    <property type="nucleotide sequence ID" value="NZ_LMTZ01000001.1"/>
</dbReference>
<evidence type="ECO:0000313" key="4">
    <source>
        <dbReference type="Proteomes" id="UP000053372"/>
    </source>
</evidence>
<dbReference type="Gene3D" id="3.30.9.10">
    <property type="entry name" value="D-Amino Acid Oxidase, subunit A, domain 2"/>
    <property type="match status" value="1"/>
</dbReference>
<comment type="caution">
    <text evidence="3">The sequence shown here is derived from an EMBL/GenBank/DDBJ whole genome shotgun (WGS) entry which is preliminary data.</text>
</comment>
<dbReference type="PANTHER" id="PTHR13847">
    <property type="entry name" value="SARCOSINE DEHYDROGENASE-RELATED"/>
    <property type="match status" value="1"/>
</dbReference>
<dbReference type="Gene3D" id="3.50.50.60">
    <property type="entry name" value="FAD/NAD(P)-binding domain"/>
    <property type="match status" value="1"/>
</dbReference>
<dbReference type="EMBL" id="LMTZ01000001">
    <property type="protein sequence ID" value="KST70301.1"/>
    <property type="molecule type" value="Genomic_DNA"/>
</dbReference>
<proteinExistence type="predicted"/>
<dbReference type="GO" id="GO:0016491">
    <property type="term" value="F:oxidoreductase activity"/>
    <property type="evidence" value="ECO:0007669"/>
    <property type="project" value="UniProtKB-KW"/>
</dbReference>
<reference evidence="3 4" key="1">
    <citation type="journal article" date="2015" name="Genome Announc.">
        <title>Draft Genome of the Euendolithic (true boring) Cyanobacterium Mastigocoleus testarum strain BC008.</title>
        <authorList>
            <person name="Guida B.S."/>
            <person name="Garcia-Pichel F."/>
        </authorList>
    </citation>
    <scope>NUCLEOTIDE SEQUENCE [LARGE SCALE GENOMIC DNA]</scope>
    <source>
        <strain evidence="3 4">BC008</strain>
    </source>
</reference>
<dbReference type="SUPFAM" id="SSF51905">
    <property type="entry name" value="FAD/NAD(P)-binding domain"/>
    <property type="match status" value="1"/>
</dbReference>
<evidence type="ECO:0000313" key="3">
    <source>
        <dbReference type="EMBL" id="KST70301.1"/>
    </source>
</evidence>
<sequence length="399" mass="44297">MKIYDWIVVGGGIAGAAIAYELQQKNFKVLLIEQDARPDNATRYSYGGLAFWSATTTINRQLCEEGKICHQVLSEELSGDTEFRELDLLLTIPVDIDPQKVKEDYTRFATPPKLLTTQEATELEPLLNPEVISGALTVKHGHIHPGKTTQAYLQGFLQSGGEIEIDKVVTFQNLEKVQSTGVNYATIKTLKNTYYAANIAVCAGGFSRNLLKASGINIPIYFTHAEIIETQPVELQLNTLVMPANLQRFQLESGSTKSDELWDEPGNKLGNILDPGAVQFLDRSLRLGQISYILTDPHSNIDATNSEALLRDRIKNILPAIGKLPGSFHHCLVAFSKDSLPLIGSLPEQDNIYIFSGFSNPLVIIPPLAKRFANWVSSFEDDIIPQLSPERFGRGNWNW</sequence>
<accession>A0A0V8A0H6</accession>
<dbReference type="GO" id="GO:0005737">
    <property type="term" value="C:cytoplasm"/>
    <property type="evidence" value="ECO:0007669"/>
    <property type="project" value="TreeGrafter"/>
</dbReference>
<gene>
    <name evidence="3" type="ORF">BC008_44670</name>
</gene>
<dbReference type="Pfam" id="PF01266">
    <property type="entry name" value="DAO"/>
    <property type="match status" value="1"/>
</dbReference>
<protein>
    <submittedName>
        <fullName evidence="3">FAD-dependent oxidoreductase</fullName>
    </submittedName>
</protein>
<evidence type="ECO:0000256" key="1">
    <source>
        <dbReference type="ARBA" id="ARBA00023002"/>
    </source>
</evidence>
<dbReference type="OrthoDB" id="502939at2"/>
<dbReference type="Proteomes" id="UP000053372">
    <property type="component" value="Unassembled WGS sequence"/>
</dbReference>
<dbReference type="AlphaFoldDB" id="A0A0V8A0H6"/>